<dbReference type="RefSeq" id="WP_106286772.1">
    <property type="nucleotide sequence ID" value="NZ_CAWNTC010000123.1"/>
</dbReference>
<sequence length="114" mass="12750">MTEFLDFLKNKFAYVAIGEFKPGKFAEAEQMFTKAVATYQEGFQGAYLLQEPGTDKGIAVIFWESIDNMETNQTEVTKEILHQMAPLFTQAPKTGLYEVVSEIPAKSESPSLDS</sequence>
<comment type="caution">
    <text evidence="1">The sequence shown here is derived from an EMBL/GenBank/DDBJ whole genome shotgun (WGS) entry which is preliminary data.</text>
</comment>
<proteinExistence type="predicted"/>
<dbReference type="SUPFAM" id="SSF54909">
    <property type="entry name" value="Dimeric alpha+beta barrel"/>
    <property type="match status" value="1"/>
</dbReference>
<keyword evidence="1" id="KW-0560">Oxidoreductase</keyword>
<reference evidence="1 2" key="2">
    <citation type="submission" date="2018-03" db="EMBL/GenBank/DDBJ databases">
        <title>The ancient ancestry and fast evolution of plastids.</title>
        <authorList>
            <person name="Moore K.R."/>
            <person name="Magnabosco C."/>
            <person name="Momper L."/>
            <person name="Gold D.A."/>
            <person name="Bosak T."/>
            <person name="Fournier G.P."/>
        </authorList>
    </citation>
    <scope>NUCLEOTIDE SEQUENCE [LARGE SCALE GENOMIC DNA]</scope>
    <source>
        <strain evidence="1 2">CCAP 1448/3</strain>
    </source>
</reference>
<accession>A0A2T1C9Y6</accession>
<name>A0A2T1C9Y6_9CYAN</name>
<dbReference type="AlphaFoldDB" id="A0A2T1C9Y6"/>
<dbReference type="Proteomes" id="UP000238762">
    <property type="component" value="Unassembled WGS sequence"/>
</dbReference>
<dbReference type="GO" id="GO:0004497">
    <property type="term" value="F:monooxygenase activity"/>
    <property type="evidence" value="ECO:0007669"/>
    <property type="project" value="UniProtKB-KW"/>
</dbReference>
<gene>
    <name evidence="1" type="ORF">C7B64_00835</name>
</gene>
<dbReference type="EMBL" id="PVWJ01000003">
    <property type="protein sequence ID" value="PSB05085.1"/>
    <property type="molecule type" value="Genomic_DNA"/>
</dbReference>
<keyword evidence="1" id="KW-0503">Monooxygenase</keyword>
<evidence type="ECO:0000313" key="2">
    <source>
        <dbReference type="Proteomes" id="UP000238762"/>
    </source>
</evidence>
<keyword evidence="2" id="KW-1185">Reference proteome</keyword>
<dbReference type="InterPro" id="IPR011008">
    <property type="entry name" value="Dimeric_a/b-barrel"/>
</dbReference>
<reference evidence="1 2" key="1">
    <citation type="submission" date="2018-02" db="EMBL/GenBank/DDBJ databases">
        <authorList>
            <person name="Cohen D.B."/>
            <person name="Kent A.D."/>
        </authorList>
    </citation>
    <scope>NUCLEOTIDE SEQUENCE [LARGE SCALE GENOMIC DNA]</scope>
    <source>
        <strain evidence="1 2">CCAP 1448/3</strain>
    </source>
</reference>
<protein>
    <submittedName>
        <fullName evidence="1">Antibiotic biosynthesis monooxygenase</fullName>
    </submittedName>
</protein>
<organism evidence="1 2">
    <name type="scientific">Merismopedia glauca CCAP 1448/3</name>
    <dbReference type="NCBI Taxonomy" id="1296344"/>
    <lineage>
        <taxon>Bacteria</taxon>
        <taxon>Bacillati</taxon>
        <taxon>Cyanobacteriota</taxon>
        <taxon>Cyanophyceae</taxon>
        <taxon>Synechococcales</taxon>
        <taxon>Merismopediaceae</taxon>
        <taxon>Merismopedia</taxon>
    </lineage>
</organism>
<evidence type="ECO:0000313" key="1">
    <source>
        <dbReference type="EMBL" id="PSB05085.1"/>
    </source>
</evidence>
<dbReference type="Gene3D" id="3.30.70.100">
    <property type="match status" value="1"/>
</dbReference>
<dbReference type="OrthoDB" id="513202at2"/>